<organism evidence="2 3">
    <name type="scientific">Variovorax defluvii</name>
    <dbReference type="NCBI Taxonomy" id="913761"/>
    <lineage>
        <taxon>Bacteria</taxon>
        <taxon>Pseudomonadati</taxon>
        <taxon>Pseudomonadota</taxon>
        <taxon>Betaproteobacteria</taxon>
        <taxon>Burkholderiales</taxon>
        <taxon>Comamonadaceae</taxon>
        <taxon>Variovorax</taxon>
    </lineage>
</organism>
<keyword evidence="3" id="KW-1185">Reference proteome</keyword>
<evidence type="ECO:0000313" key="3">
    <source>
        <dbReference type="Proteomes" id="UP001500975"/>
    </source>
</evidence>
<evidence type="ECO:0000259" key="1">
    <source>
        <dbReference type="Pfam" id="PF09722"/>
    </source>
</evidence>
<proteinExistence type="predicted"/>
<dbReference type="EMBL" id="BAABGJ010000080">
    <property type="protein sequence ID" value="GAA4355576.1"/>
    <property type="molecule type" value="Genomic_DNA"/>
</dbReference>
<dbReference type="Pfam" id="PF09722">
    <property type="entry name" value="Xre_MbcA_ParS_C"/>
    <property type="match status" value="1"/>
</dbReference>
<evidence type="ECO:0000313" key="2">
    <source>
        <dbReference type="EMBL" id="GAA4355576.1"/>
    </source>
</evidence>
<protein>
    <recommendedName>
        <fullName evidence="1">Antitoxin Xre/MbcA/ParS-like toxin-binding domain-containing protein</fullName>
    </recommendedName>
</protein>
<name>A0ABP8ICJ9_9BURK</name>
<feature type="domain" description="Antitoxin Xre/MbcA/ParS-like toxin-binding" evidence="1">
    <location>
        <begin position="120"/>
        <end position="164"/>
    </location>
</feature>
<comment type="caution">
    <text evidence="2">The sequence shown here is derived from an EMBL/GenBank/DDBJ whole genome shotgun (WGS) entry which is preliminary data.</text>
</comment>
<dbReference type="InterPro" id="IPR024467">
    <property type="entry name" value="Xre/MbcA/ParS-like_toxin-bd"/>
</dbReference>
<gene>
    <name evidence="2" type="ORF">GCM10023165_47870</name>
</gene>
<sequence length="170" mass="18882">MMSAQGAPSPAIKMARDFDSVFVRYLHAQDHRLRPTHHFFDLTATPCRLDRAKASRYASSSLPAGAVGEWFKASRLPRKKDLQLALSLHPSTLSRAPAEKPMAPVVTERMFRQADLFVRAAEVFGEDGPNWMIKPNPYLEGKAPAEYASNEFGGERVRTILNTIAQAGEV</sequence>
<dbReference type="RefSeq" id="WP_345541114.1">
    <property type="nucleotide sequence ID" value="NZ_BAABGJ010000080.1"/>
</dbReference>
<accession>A0ABP8ICJ9</accession>
<reference evidence="3" key="1">
    <citation type="journal article" date="2019" name="Int. J. Syst. Evol. Microbiol.">
        <title>The Global Catalogue of Microorganisms (GCM) 10K type strain sequencing project: providing services to taxonomists for standard genome sequencing and annotation.</title>
        <authorList>
            <consortium name="The Broad Institute Genomics Platform"/>
            <consortium name="The Broad Institute Genome Sequencing Center for Infectious Disease"/>
            <person name="Wu L."/>
            <person name="Ma J."/>
        </authorList>
    </citation>
    <scope>NUCLEOTIDE SEQUENCE [LARGE SCALE GENOMIC DNA]</scope>
    <source>
        <strain evidence="3">JCM 17804</strain>
    </source>
</reference>
<dbReference type="Proteomes" id="UP001500975">
    <property type="component" value="Unassembled WGS sequence"/>
</dbReference>